<sequence>MKKVFSILCFLILCGTVVSAQQDAQFSQYMFNGLYVNPAYAGYREEWNINAFYRNQWTNYPGAPKTFSVAVDGSANEGRVGLGLIVMNDQIGASNNTSAYATYSYRIPMNEEGTSRLSFGLSGGFIQQRMDINALETSSGIDPVILNGNRNSTIPDARFGIYYNTARFYTGISATNLLTHTFQENKALKEYLPMKPHLYFTIGGLLPLSESITLKPSMLIKEDRAGPTSIDLNAFFLVNEKIWLGGSYRTTVLHKSNINEGLKKPAAVAIMAEYFVNEKIRIGYAYDQTLNSTAASSYPTHEISLSYFFKRPKARMLSPRYF</sequence>
<dbReference type="RefSeq" id="WP_111596800.1">
    <property type="nucleotide sequence ID" value="NZ_QLLL01000002.1"/>
</dbReference>
<gene>
    <name evidence="2" type="ORF">LX64_01330</name>
</gene>
<keyword evidence="1" id="KW-0732">Signal</keyword>
<evidence type="ECO:0000256" key="1">
    <source>
        <dbReference type="SAM" id="SignalP"/>
    </source>
</evidence>
<evidence type="ECO:0000313" key="3">
    <source>
        <dbReference type="Proteomes" id="UP000249547"/>
    </source>
</evidence>
<dbReference type="AlphaFoldDB" id="A0A327QVH4"/>
<name>A0A327QVH4_9BACT</name>
<protein>
    <submittedName>
        <fullName evidence="2">Type IX secretion system PorP/SprF family membrane protein</fullName>
    </submittedName>
</protein>
<feature type="signal peptide" evidence="1">
    <location>
        <begin position="1"/>
        <end position="20"/>
    </location>
</feature>
<proteinExistence type="predicted"/>
<dbReference type="Proteomes" id="UP000249547">
    <property type="component" value="Unassembled WGS sequence"/>
</dbReference>
<reference evidence="2 3" key="1">
    <citation type="submission" date="2018-06" db="EMBL/GenBank/DDBJ databases">
        <title>Genomic Encyclopedia of Archaeal and Bacterial Type Strains, Phase II (KMG-II): from individual species to whole genera.</title>
        <authorList>
            <person name="Goeker M."/>
        </authorList>
    </citation>
    <scope>NUCLEOTIDE SEQUENCE [LARGE SCALE GENOMIC DNA]</scope>
    <source>
        <strain evidence="2 3">DSM 23857</strain>
    </source>
</reference>
<dbReference type="NCBIfam" id="TIGR03519">
    <property type="entry name" value="T9SS_PorP_fam"/>
    <property type="match status" value="1"/>
</dbReference>
<keyword evidence="3" id="KW-1185">Reference proteome</keyword>
<evidence type="ECO:0000313" key="2">
    <source>
        <dbReference type="EMBL" id="RAJ08676.1"/>
    </source>
</evidence>
<dbReference type="InterPro" id="IPR019861">
    <property type="entry name" value="PorP/SprF_Bacteroidetes"/>
</dbReference>
<comment type="caution">
    <text evidence="2">The sequence shown here is derived from an EMBL/GenBank/DDBJ whole genome shotgun (WGS) entry which is preliminary data.</text>
</comment>
<feature type="chain" id="PRO_5016438944" evidence="1">
    <location>
        <begin position="21"/>
        <end position="322"/>
    </location>
</feature>
<accession>A0A327QVH4</accession>
<dbReference type="EMBL" id="QLLL01000002">
    <property type="protein sequence ID" value="RAJ08676.1"/>
    <property type="molecule type" value="Genomic_DNA"/>
</dbReference>
<dbReference type="OrthoDB" id="626665at2"/>
<organism evidence="2 3">
    <name type="scientific">Chitinophaga skermanii</name>
    <dbReference type="NCBI Taxonomy" id="331697"/>
    <lineage>
        <taxon>Bacteria</taxon>
        <taxon>Pseudomonadati</taxon>
        <taxon>Bacteroidota</taxon>
        <taxon>Chitinophagia</taxon>
        <taxon>Chitinophagales</taxon>
        <taxon>Chitinophagaceae</taxon>
        <taxon>Chitinophaga</taxon>
    </lineage>
</organism>
<dbReference type="Pfam" id="PF11751">
    <property type="entry name" value="PorP_SprF"/>
    <property type="match status" value="1"/>
</dbReference>